<feature type="region of interest" description="Disordered" evidence="1">
    <location>
        <begin position="202"/>
        <end position="225"/>
    </location>
</feature>
<feature type="chain" id="PRO_5013226192" evidence="2">
    <location>
        <begin position="21"/>
        <end position="225"/>
    </location>
</feature>
<gene>
    <name evidence="3" type="ORF">AK812_SmicGene36800</name>
</gene>
<dbReference type="AlphaFoldDB" id="A0A1Q9CI63"/>
<feature type="compositionally biased region" description="Basic and acidic residues" evidence="1">
    <location>
        <begin position="202"/>
        <end position="215"/>
    </location>
</feature>
<evidence type="ECO:0000256" key="2">
    <source>
        <dbReference type="SAM" id="SignalP"/>
    </source>
</evidence>
<evidence type="ECO:0000313" key="3">
    <source>
        <dbReference type="EMBL" id="OLP82537.1"/>
    </source>
</evidence>
<dbReference type="EMBL" id="LSRX01001184">
    <property type="protein sequence ID" value="OLP82537.1"/>
    <property type="molecule type" value="Genomic_DNA"/>
</dbReference>
<accession>A0A1Q9CI63</accession>
<feature type="compositionally biased region" description="Pro residues" evidence="1">
    <location>
        <begin position="107"/>
        <end position="122"/>
    </location>
</feature>
<name>A0A1Q9CI63_SYMMI</name>
<organism evidence="3 4">
    <name type="scientific">Symbiodinium microadriaticum</name>
    <name type="common">Dinoflagellate</name>
    <name type="synonym">Zooxanthella microadriatica</name>
    <dbReference type="NCBI Taxonomy" id="2951"/>
    <lineage>
        <taxon>Eukaryota</taxon>
        <taxon>Sar</taxon>
        <taxon>Alveolata</taxon>
        <taxon>Dinophyceae</taxon>
        <taxon>Suessiales</taxon>
        <taxon>Symbiodiniaceae</taxon>
        <taxon>Symbiodinium</taxon>
    </lineage>
</organism>
<dbReference type="Proteomes" id="UP000186817">
    <property type="component" value="Unassembled WGS sequence"/>
</dbReference>
<proteinExistence type="predicted"/>
<feature type="compositionally biased region" description="Pro residues" evidence="1">
    <location>
        <begin position="143"/>
        <end position="162"/>
    </location>
</feature>
<feature type="compositionally biased region" description="Low complexity" evidence="1">
    <location>
        <begin position="62"/>
        <end position="88"/>
    </location>
</feature>
<protein>
    <submittedName>
        <fullName evidence="3">Uncharacterized protein</fullName>
    </submittedName>
</protein>
<reference evidence="3 4" key="1">
    <citation type="submission" date="2016-02" db="EMBL/GenBank/DDBJ databases">
        <title>Genome analysis of coral dinoflagellate symbionts highlights evolutionary adaptations to a symbiotic lifestyle.</title>
        <authorList>
            <person name="Aranda M."/>
            <person name="Li Y."/>
            <person name="Liew Y.J."/>
            <person name="Baumgarten S."/>
            <person name="Simakov O."/>
            <person name="Wilson M."/>
            <person name="Piel J."/>
            <person name="Ashoor H."/>
            <person name="Bougouffa S."/>
            <person name="Bajic V.B."/>
            <person name="Ryu T."/>
            <person name="Ravasi T."/>
            <person name="Bayer T."/>
            <person name="Micklem G."/>
            <person name="Kim H."/>
            <person name="Bhak J."/>
            <person name="Lajeunesse T.C."/>
            <person name="Voolstra C.R."/>
        </authorList>
    </citation>
    <scope>NUCLEOTIDE SEQUENCE [LARGE SCALE GENOMIC DNA]</scope>
    <source>
        <strain evidence="3 4">CCMP2467</strain>
    </source>
</reference>
<feature type="region of interest" description="Disordered" evidence="1">
    <location>
        <begin position="25"/>
        <end position="165"/>
    </location>
</feature>
<evidence type="ECO:0000313" key="4">
    <source>
        <dbReference type="Proteomes" id="UP000186817"/>
    </source>
</evidence>
<feature type="signal peptide" evidence="2">
    <location>
        <begin position="1"/>
        <end position="20"/>
    </location>
</feature>
<sequence>MTTHILYAGLLSFYAFGLFGGVPQDASSGRPPSPDDELRYGPFNRQAAATNPWIPLPEPAPRKSASRSGSTSSMRRSASSRRGSPSPKTATVSARVGGGFIYQTEGQPPPPPRMPPSPPPRGMAPSPRSSGVTIRIGSTKGRPGPPPSRVAAPSPPSPPSAPPEVRIERIEALLQRAPQGQLSERTISARVGGGFVYDTFQERRPSPAFEEERRPSPAFEEATIW</sequence>
<evidence type="ECO:0000256" key="1">
    <source>
        <dbReference type="SAM" id="MobiDB-lite"/>
    </source>
</evidence>
<keyword evidence="4" id="KW-1185">Reference proteome</keyword>
<comment type="caution">
    <text evidence="3">The sequence shown here is derived from an EMBL/GenBank/DDBJ whole genome shotgun (WGS) entry which is preliminary data.</text>
</comment>
<keyword evidence="2" id="KW-0732">Signal</keyword>